<dbReference type="EMBL" id="JBBBOO010000003">
    <property type="protein sequence ID" value="MEI7063208.1"/>
    <property type="molecule type" value="Genomic_DNA"/>
</dbReference>
<accession>A0ABU8JJ91</accession>
<evidence type="ECO:0000313" key="1">
    <source>
        <dbReference type="EMBL" id="MEI7063208.1"/>
    </source>
</evidence>
<dbReference type="RefSeq" id="WP_336729145.1">
    <property type="nucleotide sequence ID" value="NZ_JBBBOO010000003.1"/>
</dbReference>
<keyword evidence="2" id="KW-1185">Reference proteome</keyword>
<proteinExistence type="predicted"/>
<evidence type="ECO:0000313" key="2">
    <source>
        <dbReference type="Proteomes" id="UP001359469"/>
    </source>
</evidence>
<reference evidence="1 2" key="1">
    <citation type="submission" date="2024-03" db="EMBL/GenBank/DDBJ databases">
        <title>Analysis of soft rot Pectobacteriaceae population diversity in US potato growing regions between 2016 and 2022.</title>
        <authorList>
            <person name="Ma X."/>
            <person name="Zhang X."/>
            <person name="Stodghill P."/>
            <person name="Rioux R."/>
            <person name="Babler B."/>
            <person name="Shrestha S."/>
            <person name="Babler B."/>
            <person name="Rivedal H."/>
            <person name="Frost K."/>
            <person name="Hao J."/>
            <person name="Secor G."/>
            <person name="Swingle B."/>
        </authorList>
    </citation>
    <scope>NUCLEOTIDE SEQUENCE [LARGE SCALE GENOMIC DNA]</scope>
    <source>
        <strain evidence="1 2">SR64</strain>
    </source>
</reference>
<comment type="caution">
    <text evidence="1">The sequence shown here is derived from an EMBL/GenBank/DDBJ whole genome shotgun (WGS) entry which is preliminary data.</text>
</comment>
<gene>
    <name evidence="1" type="ORF">WCU84_05960</name>
</gene>
<evidence type="ECO:0008006" key="3">
    <source>
        <dbReference type="Google" id="ProtNLM"/>
    </source>
</evidence>
<name>A0ABU8JJ91_DICCH</name>
<sequence length="58" mass="6716">MFRVHITQTNPVTGRVTRYTLETPTRTREYAERSAKNLNRKFRKAGVKAEVIEVEHGA</sequence>
<dbReference type="Proteomes" id="UP001359469">
    <property type="component" value="Unassembled WGS sequence"/>
</dbReference>
<organism evidence="1 2">
    <name type="scientific">Dickeya chrysanthemi</name>
    <name type="common">Pectobacterium chrysanthemi</name>
    <name type="synonym">Erwinia chrysanthemi</name>
    <dbReference type="NCBI Taxonomy" id="556"/>
    <lineage>
        <taxon>Bacteria</taxon>
        <taxon>Pseudomonadati</taxon>
        <taxon>Pseudomonadota</taxon>
        <taxon>Gammaproteobacteria</taxon>
        <taxon>Enterobacterales</taxon>
        <taxon>Pectobacteriaceae</taxon>
        <taxon>Dickeya</taxon>
    </lineage>
</organism>
<protein>
    <recommendedName>
        <fullName evidence="3">Phage protein</fullName>
    </recommendedName>
</protein>